<dbReference type="FunFam" id="3.90.190.10:FF:000131">
    <property type="entry name" value="Dual specificity protein phosphatase, putative"/>
    <property type="match status" value="1"/>
</dbReference>
<evidence type="ECO:0000259" key="3">
    <source>
        <dbReference type="PROSITE" id="PS50056"/>
    </source>
</evidence>
<dbReference type="SMART" id="SM00195">
    <property type="entry name" value="DSPc"/>
    <property type="match status" value="1"/>
</dbReference>
<evidence type="ECO:0000256" key="1">
    <source>
        <dbReference type="SAM" id="MobiDB-lite"/>
    </source>
</evidence>
<feature type="compositionally biased region" description="Polar residues" evidence="1">
    <location>
        <begin position="387"/>
        <end position="402"/>
    </location>
</feature>
<accession>G0UVG5</accession>
<dbReference type="SUPFAM" id="SSF52799">
    <property type="entry name" value="(Phosphotyrosine protein) phosphatases II"/>
    <property type="match status" value="1"/>
</dbReference>
<organism evidence="4">
    <name type="scientific">Trypanosoma congolense (strain IL3000)</name>
    <dbReference type="NCBI Taxonomy" id="1068625"/>
    <lineage>
        <taxon>Eukaryota</taxon>
        <taxon>Discoba</taxon>
        <taxon>Euglenozoa</taxon>
        <taxon>Kinetoplastea</taxon>
        <taxon>Metakinetoplastina</taxon>
        <taxon>Trypanosomatida</taxon>
        <taxon>Trypanosomatidae</taxon>
        <taxon>Trypanosoma</taxon>
        <taxon>Nannomonas</taxon>
    </lineage>
</organism>
<feature type="compositionally biased region" description="Polar residues" evidence="1">
    <location>
        <begin position="325"/>
        <end position="341"/>
    </location>
</feature>
<gene>
    <name evidence="4" type="ORF">TCIL3000_10_1390</name>
</gene>
<sequence>MQELIAVRVKDGIFVGNAIAAHDREFISLNKITHIINCAGGELSDLFMNDGVKYLTFPWKDPVGSVCTAVMFDSAEENIKRTVKFIDEALDAGDCVLVHSQFGLSRSPALVAAYMVVKYGWKLESAISFLEMAHKDMSIKPHFMRQLRMFAKRNTIEHDIFDVDVDDSHFGLDNVQWMLRNTLLNGLTSSLQRQNELYKLCASKVDIGQPVTTPEVRGVTARCRKNKRLVFVDTKRGTDVESGSDTPVVCVQSVRQTEPGNHFLGYHGSVALDERRRSSSIMRHSVSPCGRSIESDPSTNPHGRQELTLRCDSKSGRSCSGVDGATSSQAARTASGYSTLDGSHAGGEYHTHVPSPNTIHAPVRSPFATLTSGHKYRKGSPLPAVACNNSPLRSAQRTSSALVSEGKSLQMRTASYTGPAGFHRSGVTRSGSPSSLGAHSSTFLASSTRLSTYRNIAPHRSAHSSNVQPAWSTGKAVLSTSRIHSSVLRSSPLNNRPSSPAERPYSAPRRVSSPTPASMDARASRSVIAVSNGSKGGNVGLLRRQLPAAISSGRS</sequence>
<dbReference type="PANTHER" id="PTHR46653:SF1">
    <property type="entry name" value="SPECIFICITY PROTEIN PHOSPHATASE, PUTATIVE-RELATED"/>
    <property type="match status" value="1"/>
</dbReference>
<feature type="region of interest" description="Disordered" evidence="1">
    <location>
        <begin position="381"/>
        <end position="440"/>
    </location>
</feature>
<feature type="compositionally biased region" description="Low complexity" evidence="1">
    <location>
        <begin position="430"/>
        <end position="440"/>
    </location>
</feature>
<dbReference type="InterPro" id="IPR020422">
    <property type="entry name" value="TYR_PHOSPHATASE_DUAL_dom"/>
</dbReference>
<dbReference type="InterPro" id="IPR000340">
    <property type="entry name" value="Dual-sp_phosphatase_cat-dom"/>
</dbReference>
<dbReference type="AlphaFoldDB" id="G0UVG5"/>
<proteinExistence type="predicted"/>
<protein>
    <submittedName>
        <fullName evidence="4">Putative serine/threonine protein phosphatase</fullName>
    </submittedName>
</protein>
<dbReference type="PROSITE" id="PS50054">
    <property type="entry name" value="TYR_PHOSPHATASE_DUAL"/>
    <property type="match status" value="1"/>
</dbReference>
<reference evidence="4" key="1">
    <citation type="journal article" date="2012" name="Proc. Natl. Acad. Sci. U.S.A.">
        <title>Antigenic diversity is generated by distinct evolutionary mechanisms in African trypanosome species.</title>
        <authorList>
            <person name="Jackson A.P."/>
            <person name="Berry A."/>
            <person name="Aslett M."/>
            <person name="Allison H.C."/>
            <person name="Burton P."/>
            <person name="Vavrova-Anderson J."/>
            <person name="Brown R."/>
            <person name="Browne H."/>
            <person name="Corton N."/>
            <person name="Hauser H."/>
            <person name="Gamble J."/>
            <person name="Gilderthorp R."/>
            <person name="Marcello L."/>
            <person name="McQuillan J."/>
            <person name="Otto T.D."/>
            <person name="Quail M.A."/>
            <person name="Sanders M.J."/>
            <person name="van Tonder A."/>
            <person name="Ginger M.L."/>
            <person name="Field M.C."/>
            <person name="Barry J.D."/>
            <person name="Hertz-Fowler C."/>
            <person name="Berriman M."/>
        </authorList>
    </citation>
    <scope>NUCLEOTIDE SEQUENCE</scope>
    <source>
        <strain evidence="4">IL3000</strain>
    </source>
</reference>
<dbReference type="Pfam" id="PF00782">
    <property type="entry name" value="DSPc"/>
    <property type="match status" value="1"/>
</dbReference>
<dbReference type="CDD" id="cd14498">
    <property type="entry name" value="DSP"/>
    <property type="match status" value="1"/>
</dbReference>
<feature type="domain" description="Tyrosine-protein phosphatase" evidence="2">
    <location>
        <begin position="5"/>
        <end position="156"/>
    </location>
</feature>
<name>G0UVG5_TRYCI</name>
<dbReference type="InterPro" id="IPR029021">
    <property type="entry name" value="Prot-tyrosine_phosphatase-like"/>
</dbReference>
<dbReference type="VEuPathDB" id="TriTrypDB:TcIL3000_10_1390"/>
<dbReference type="EMBL" id="HE575323">
    <property type="protein sequence ID" value="CCC93380.1"/>
    <property type="molecule type" value="Genomic_DNA"/>
</dbReference>
<evidence type="ECO:0000313" key="4">
    <source>
        <dbReference type="EMBL" id="CCC93380.1"/>
    </source>
</evidence>
<feature type="region of interest" description="Disordered" evidence="1">
    <location>
        <begin position="275"/>
        <end position="363"/>
    </location>
</feature>
<dbReference type="InterPro" id="IPR000387">
    <property type="entry name" value="Tyr_Pase_dom"/>
</dbReference>
<feature type="domain" description="Tyrosine specific protein phosphatases" evidence="3">
    <location>
        <begin position="77"/>
        <end position="137"/>
    </location>
</feature>
<feature type="compositionally biased region" description="Basic and acidic residues" evidence="1">
    <location>
        <begin position="303"/>
        <end position="315"/>
    </location>
</feature>
<dbReference type="PROSITE" id="PS50056">
    <property type="entry name" value="TYR_PHOSPHATASE_2"/>
    <property type="match status" value="1"/>
</dbReference>
<evidence type="ECO:0000259" key="2">
    <source>
        <dbReference type="PROSITE" id="PS50054"/>
    </source>
</evidence>
<dbReference type="PANTHER" id="PTHR46653">
    <property type="entry name" value="SPECIFICITY PROTEIN PHOSPHATASE, PUTATIVE-RELATED"/>
    <property type="match status" value="1"/>
</dbReference>
<feature type="compositionally biased region" description="Low complexity" evidence="1">
    <location>
        <begin position="488"/>
        <end position="500"/>
    </location>
</feature>
<feature type="region of interest" description="Disordered" evidence="1">
    <location>
        <begin position="487"/>
        <end position="539"/>
    </location>
</feature>
<dbReference type="Gene3D" id="3.90.190.10">
    <property type="entry name" value="Protein tyrosine phosphatase superfamily"/>
    <property type="match status" value="1"/>
</dbReference>